<evidence type="ECO:0000256" key="4">
    <source>
        <dbReference type="ARBA" id="ARBA00022692"/>
    </source>
</evidence>
<dbReference type="Pfam" id="PF01311">
    <property type="entry name" value="Bac_export_1"/>
    <property type="match status" value="1"/>
</dbReference>
<dbReference type="PRINTS" id="PR00953">
    <property type="entry name" value="TYPE3IMRPROT"/>
</dbReference>
<accession>A0A934MD54</accession>
<dbReference type="PANTHER" id="PTHR30065:SF8">
    <property type="entry name" value="FLAGELLAR BIOSYNTHETIC PROTEIN FLIR"/>
    <property type="match status" value="1"/>
</dbReference>
<evidence type="ECO:0000256" key="1">
    <source>
        <dbReference type="ARBA" id="ARBA00004651"/>
    </source>
</evidence>
<dbReference type="GO" id="GO:0005886">
    <property type="term" value="C:plasma membrane"/>
    <property type="evidence" value="ECO:0007669"/>
    <property type="project" value="UniProtKB-SubCell"/>
</dbReference>
<dbReference type="EMBL" id="JAEKPD010000009">
    <property type="protein sequence ID" value="MBJ3763185.1"/>
    <property type="molecule type" value="Genomic_DNA"/>
</dbReference>
<keyword evidence="3" id="KW-1003">Cell membrane</keyword>
<comment type="similarity">
    <text evidence="2">Belongs to the FliR/MopE/SpaR family.</text>
</comment>
<evidence type="ECO:0000256" key="3">
    <source>
        <dbReference type="ARBA" id="ARBA00022475"/>
    </source>
</evidence>
<comment type="caution">
    <text evidence="8">The sequence shown here is derived from an EMBL/GenBank/DDBJ whole genome shotgun (WGS) entry which is preliminary data.</text>
</comment>
<feature type="transmembrane region" description="Helical" evidence="7">
    <location>
        <begin position="211"/>
        <end position="240"/>
    </location>
</feature>
<dbReference type="AlphaFoldDB" id="A0A934MD54"/>
<keyword evidence="5 7" id="KW-1133">Transmembrane helix</keyword>
<feature type="transmembrane region" description="Helical" evidence="7">
    <location>
        <begin position="45"/>
        <end position="62"/>
    </location>
</feature>
<gene>
    <name evidence="8" type="ORF">ILP92_10555</name>
</gene>
<name>A0A934MD54_9RHOB</name>
<reference evidence="8" key="1">
    <citation type="submission" date="2020-12" db="EMBL/GenBank/DDBJ databases">
        <title>Bacterial taxonomy.</title>
        <authorList>
            <person name="Pan X."/>
        </authorList>
    </citation>
    <scope>NUCLEOTIDE SEQUENCE</scope>
    <source>
        <strain evidence="8">KCTC 52957</strain>
    </source>
</reference>
<feature type="transmembrane region" description="Helical" evidence="7">
    <location>
        <begin position="178"/>
        <end position="199"/>
    </location>
</feature>
<feature type="transmembrane region" description="Helical" evidence="7">
    <location>
        <begin position="82"/>
        <end position="103"/>
    </location>
</feature>
<organism evidence="8 9">
    <name type="scientific">Palleronia pontilimi</name>
    <dbReference type="NCBI Taxonomy" id="1964209"/>
    <lineage>
        <taxon>Bacteria</taxon>
        <taxon>Pseudomonadati</taxon>
        <taxon>Pseudomonadota</taxon>
        <taxon>Alphaproteobacteria</taxon>
        <taxon>Rhodobacterales</taxon>
        <taxon>Roseobacteraceae</taxon>
        <taxon>Palleronia</taxon>
    </lineage>
</organism>
<dbReference type="PANTHER" id="PTHR30065">
    <property type="entry name" value="FLAGELLAR BIOSYNTHETIC PROTEIN FLIR"/>
    <property type="match status" value="1"/>
</dbReference>
<dbReference type="Proteomes" id="UP000642488">
    <property type="component" value="Unassembled WGS sequence"/>
</dbReference>
<proteinExistence type="inferred from homology"/>
<keyword evidence="9" id="KW-1185">Reference proteome</keyword>
<keyword evidence="8" id="KW-0966">Cell projection</keyword>
<evidence type="ECO:0000256" key="5">
    <source>
        <dbReference type="ARBA" id="ARBA00022989"/>
    </source>
</evidence>
<evidence type="ECO:0000256" key="7">
    <source>
        <dbReference type="SAM" id="Phobius"/>
    </source>
</evidence>
<evidence type="ECO:0000313" key="9">
    <source>
        <dbReference type="Proteomes" id="UP000642488"/>
    </source>
</evidence>
<feature type="transmembrane region" description="Helical" evidence="7">
    <location>
        <begin position="12"/>
        <end position="33"/>
    </location>
</feature>
<dbReference type="InterPro" id="IPR002010">
    <property type="entry name" value="T3SS_IM_R"/>
</dbReference>
<evidence type="ECO:0000256" key="6">
    <source>
        <dbReference type="ARBA" id="ARBA00023136"/>
    </source>
</evidence>
<evidence type="ECO:0000313" key="8">
    <source>
        <dbReference type="EMBL" id="MBJ3763185.1"/>
    </source>
</evidence>
<keyword evidence="6 7" id="KW-0472">Membrane</keyword>
<keyword evidence="4 7" id="KW-0812">Transmembrane</keyword>
<protein>
    <submittedName>
        <fullName evidence="8">Flagellar biosynthetic protein FliR</fullName>
    </submittedName>
</protein>
<comment type="subcellular location">
    <subcellularLocation>
        <location evidence="1">Cell membrane</location>
        <topology evidence="1">Multi-pass membrane protein</topology>
    </subcellularLocation>
</comment>
<dbReference type="GO" id="GO:0006605">
    <property type="term" value="P:protein targeting"/>
    <property type="evidence" value="ECO:0007669"/>
    <property type="project" value="InterPro"/>
</dbReference>
<keyword evidence="8" id="KW-0282">Flagellum</keyword>
<feature type="transmembrane region" description="Helical" evidence="7">
    <location>
        <begin position="123"/>
        <end position="143"/>
    </location>
</feature>
<evidence type="ECO:0000256" key="2">
    <source>
        <dbReference type="ARBA" id="ARBA00009772"/>
    </source>
</evidence>
<keyword evidence="8" id="KW-0969">Cilium</keyword>
<sequence length="255" mass="26732">MIESLMDLTDLARAQILSAFYVFLRLGAAMALLPAFGERMVPLRVRLVLTLAFTAIVTPAVAQDAVPSQVLGFALGTEVVIGLALGAILRLFVLGLQIAGSIAAQSVSLAQIFGTQAVDAMPAIGHVITLSGLTIAVIAGLHLKVAEFLILSYELMPLGRFPEPEDLTSWGVARTAQAFGLGFTLAAPFVITSVIYNLALGAINRAMPQLMVAFVGAPAITAGGLILLALALPFMLQIWLSAMDGFFANPSVANR</sequence>